<reference evidence="2 3" key="1">
    <citation type="submission" date="2020-02" db="EMBL/GenBank/DDBJ databases">
        <title>Flavobacterium sp. genome.</title>
        <authorList>
            <person name="Jung H.S."/>
            <person name="Baek J.H."/>
            <person name="Jeon C.O."/>
        </authorList>
    </citation>
    <scope>NUCLEOTIDE SEQUENCE [LARGE SCALE GENOMIC DNA]</scope>
    <source>
        <strain evidence="2 3">SE-s27</strain>
    </source>
</reference>
<feature type="chain" id="PRO_5045500429" evidence="1">
    <location>
        <begin position="19"/>
        <end position="422"/>
    </location>
</feature>
<accession>A0ABX1QR31</accession>
<name>A0ABX1QR31_9FLAO</name>
<proteinExistence type="predicted"/>
<dbReference type="Proteomes" id="UP000767947">
    <property type="component" value="Unassembled WGS sequence"/>
</dbReference>
<keyword evidence="3" id="KW-1185">Reference proteome</keyword>
<organism evidence="2 3">
    <name type="scientific">Flavobacterium solisilvae</name>
    <dbReference type="NCBI Taxonomy" id="1852019"/>
    <lineage>
        <taxon>Bacteria</taxon>
        <taxon>Pseudomonadati</taxon>
        <taxon>Bacteroidota</taxon>
        <taxon>Flavobacteriia</taxon>
        <taxon>Flavobacteriales</taxon>
        <taxon>Flavobacteriaceae</taxon>
        <taxon>Flavobacterium</taxon>
    </lineage>
</organism>
<comment type="caution">
    <text evidence="2">The sequence shown here is derived from an EMBL/GenBank/DDBJ whole genome shotgun (WGS) entry which is preliminary data.</text>
</comment>
<dbReference type="EMBL" id="JAAMPT010000203">
    <property type="protein sequence ID" value="NMH24752.1"/>
    <property type="molecule type" value="Genomic_DNA"/>
</dbReference>
<evidence type="ECO:0000256" key="1">
    <source>
        <dbReference type="SAM" id="SignalP"/>
    </source>
</evidence>
<gene>
    <name evidence="2" type="ORF">G6042_05665</name>
</gene>
<feature type="signal peptide" evidence="1">
    <location>
        <begin position="1"/>
        <end position="18"/>
    </location>
</feature>
<keyword evidence="1" id="KW-0732">Signal</keyword>
<evidence type="ECO:0000313" key="2">
    <source>
        <dbReference type="EMBL" id="NMH24752.1"/>
    </source>
</evidence>
<protein>
    <submittedName>
        <fullName evidence="2">Uncharacterized protein</fullName>
    </submittedName>
</protein>
<evidence type="ECO:0000313" key="3">
    <source>
        <dbReference type="Proteomes" id="UP000767947"/>
    </source>
</evidence>
<dbReference type="RefSeq" id="WP_169523334.1">
    <property type="nucleotide sequence ID" value="NZ_JAAMPT010000203.1"/>
</dbReference>
<sequence length="422" mass="46800">MKKIITLLLWAIGTQTFAQSFSDGVYSTNFGTINLTFEQGFEYPNGGIVYGDYKGIGTITGSTTNVGKEIVGSFHNGAAEGKFIFFSPTGKQHFFDSGITSFNGNWGYGTDNKYSTNPDHIWKATSKTAGKDAIKNVTNVWSGKWNTTDGSLILLQTGNKVTGTYKNVGTVDGVYNPQTRKLKGTFYNNTTKKTGHFEFDFEGNSFKGKWGWTTAMTDGAWNGDKHVKNNKAIATTSTSSNSSTSANSNQSQNNQKVKYRFHLAKLNAPLIATISNPLLNLYGFSGIRVYRVTASGREEVKSFGNKSHTFFDRTEDNAFPENRESVSLPETPANYRDFEFLSSDINNNTVDIEVEFWHHLKGKRPGINADYGKTRQTLTMEQIISAMSSNGMDRIFIGSSCELGKIKNRDQSYITVQVKKID</sequence>